<dbReference type="SUPFAM" id="SSF53850">
    <property type="entry name" value="Periplasmic binding protein-like II"/>
    <property type="match status" value="1"/>
</dbReference>
<proteinExistence type="predicted"/>
<evidence type="ECO:0000313" key="2">
    <source>
        <dbReference type="Proteomes" id="UP001528823"/>
    </source>
</evidence>
<organism evidence="1 2">
    <name type="scientific">Spartinivicinus poritis</name>
    <dbReference type="NCBI Taxonomy" id="2994640"/>
    <lineage>
        <taxon>Bacteria</taxon>
        <taxon>Pseudomonadati</taxon>
        <taxon>Pseudomonadota</taxon>
        <taxon>Gammaproteobacteria</taxon>
        <taxon>Oceanospirillales</taxon>
        <taxon>Zooshikellaceae</taxon>
        <taxon>Spartinivicinus</taxon>
    </lineage>
</organism>
<comment type="caution">
    <text evidence="1">The sequence shown here is derived from an EMBL/GenBank/DDBJ whole genome shotgun (WGS) entry which is preliminary data.</text>
</comment>
<name>A0ABT5ULI9_9GAMM</name>
<gene>
    <name evidence="1" type="ORF">ORQ98_28450</name>
</gene>
<accession>A0ABT5ULI9</accession>
<keyword evidence="2" id="KW-1185">Reference proteome</keyword>
<dbReference type="RefSeq" id="WP_274692200.1">
    <property type="nucleotide sequence ID" value="NZ_JAPMOU010000099.1"/>
</dbReference>
<dbReference type="EMBL" id="JAPMOU010000099">
    <property type="protein sequence ID" value="MDE1465899.1"/>
    <property type="molecule type" value="Genomic_DNA"/>
</dbReference>
<reference evidence="1 2" key="1">
    <citation type="submission" date="2022-11" db="EMBL/GenBank/DDBJ databases">
        <title>Spartinivicinus poritis sp. nov., isolated from scleractinian coral Porites lutea.</title>
        <authorList>
            <person name="Zhang G."/>
            <person name="Cai L."/>
            <person name="Wei Q."/>
        </authorList>
    </citation>
    <scope>NUCLEOTIDE SEQUENCE [LARGE SCALE GENOMIC DNA]</scope>
    <source>
        <strain evidence="1 2">A2-2</strain>
    </source>
</reference>
<dbReference type="Proteomes" id="UP001528823">
    <property type="component" value="Unassembled WGS sequence"/>
</dbReference>
<dbReference type="Gene3D" id="3.40.190.10">
    <property type="entry name" value="Periplasmic binding protein-like II"/>
    <property type="match status" value="2"/>
</dbReference>
<evidence type="ECO:0000313" key="1">
    <source>
        <dbReference type="EMBL" id="MDE1465899.1"/>
    </source>
</evidence>
<protein>
    <submittedName>
        <fullName evidence="1">Transporter substrate-binding domain-containing protein</fullName>
    </submittedName>
</protein>
<sequence>MSNSVKSDRLKVGYFHIPPYFYDTEEVDSNKPGLIIEIYHKMFPTLGIEYQLIRLPASRLKRMAQQQRLDLILVAHFFTHSFSEKFFCSQAIFSDYPTLYQNTNQPELTDISKLQNQLILVTQESYSFLKNYLPKDNFYQSIAWPQSMINMFIKKRAFYILDYESRIGDRLSQRLPESKYRKYILDEIPIVICINKKYPKSIDILDAIVKYLIDYQDTKEGKFVFKKYNYHGRFGE</sequence>